<comment type="caution">
    <text evidence="1">The sequence shown here is derived from an EMBL/GenBank/DDBJ whole genome shotgun (WGS) entry which is preliminary data.</text>
</comment>
<keyword evidence="2" id="KW-1185">Reference proteome</keyword>
<sequence>MPVTGLEAVAAKGTLHLGEAIAESIIKAATRHIPKVQVKRGDIYMRRSLDLSFEEKDFLPEPFQRQILLSYESAEKARHDFESAQGIRQNVATAHKFKKQAKAAWVITESLSNQWRRHITFAKAMAAKAVKELEAKEDFMSLLTEADKKAVYEKVKQGVINSISEPSELFPASPSYASLANMTAVVQEQWASSSSEP</sequence>
<gene>
    <name evidence="1" type="ORF">EVG20_g8276</name>
</gene>
<accession>A0A4Y9YB84</accession>
<dbReference type="EMBL" id="SEOQ01000702">
    <property type="protein sequence ID" value="TFY58119.1"/>
    <property type="molecule type" value="Genomic_DNA"/>
</dbReference>
<organism evidence="1 2">
    <name type="scientific">Dentipellis fragilis</name>
    <dbReference type="NCBI Taxonomy" id="205917"/>
    <lineage>
        <taxon>Eukaryota</taxon>
        <taxon>Fungi</taxon>
        <taxon>Dikarya</taxon>
        <taxon>Basidiomycota</taxon>
        <taxon>Agaricomycotina</taxon>
        <taxon>Agaricomycetes</taxon>
        <taxon>Russulales</taxon>
        <taxon>Hericiaceae</taxon>
        <taxon>Dentipellis</taxon>
    </lineage>
</organism>
<name>A0A4Y9YB84_9AGAM</name>
<proteinExistence type="predicted"/>
<evidence type="ECO:0000313" key="2">
    <source>
        <dbReference type="Proteomes" id="UP000298327"/>
    </source>
</evidence>
<reference evidence="1 2" key="1">
    <citation type="submission" date="2019-02" db="EMBL/GenBank/DDBJ databases">
        <title>Genome sequencing of the rare red list fungi Dentipellis fragilis.</title>
        <authorList>
            <person name="Buettner E."/>
            <person name="Kellner H."/>
        </authorList>
    </citation>
    <scope>NUCLEOTIDE SEQUENCE [LARGE SCALE GENOMIC DNA]</scope>
    <source>
        <strain evidence="1 2">DSM 105465</strain>
    </source>
</reference>
<evidence type="ECO:0000313" key="1">
    <source>
        <dbReference type="EMBL" id="TFY58119.1"/>
    </source>
</evidence>
<dbReference type="Proteomes" id="UP000298327">
    <property type="component" value="Unassembled WGS sequence"/>
</dbReference>
<dbReference type="AlphaFoldDB" id="A0A4Y9YB84"/>
<protein>
    <submittedName>
        <fullName evidence="1">Uncharacterized protein</fullName>
    </submittedName>
</protein>